<dbReference type="InterPro" id="IPR043502">
    <property type="entry name" value="DNA/RNA_pol_sf"/>
</dbReference>
<dbReference type="SUPFAM" id="SSF56672">
    <property type="entry name" value="DNA/RNA polymerases"/>
    <property type="match status" value="1"/>
</dbReference>
<sequence length="604" mass="66443">MLRAAERKWRKSRSPDDLASYHTLLAAFTAATTSAKTSFFQAKIDTCLSNPRKLFSTFSSLLNPPPPPSPSSLSADDFLTHFEGKVAAIQNSFTHPVTPHIPHTEPIATLSSFKTLEDSDVLELVTRHRATTCPLDPIPSAVLQSIPAELLPYLSSIINTSLICGHVPAAFKTASVTPLLKKPSLDPADVRNYRPVSLLPFLSKTIERDVHNQLSVFLHQNNLLDPHQSGFRTGHSTETALLAVTEALATARASSLSSVLILLDLSAAFDTVNHKLLISTLAEMGISGTALSWFVSYLSDRSYQVSWKGSVSAPRPLSTGVPQGSVMGPLLFSMYTKSLGSVIHSHGFSYHSYADDTQLFLSFPPSTPQVKERISACLTDISEWMATHHLKLNLDKTELLFMPYKTSPLHDLSITVDGTVVAASRSARNLGVVLDDRLDFKEHIRATARSCRFLLYNIRRIRPYLTTYSTQLLVQTMVTSRLDYCNSLLASLPACTILPLQLIQNAAARLVFNLPKFSHVSPLLRSLHWLPVAARIRFKVLTLAYTAANRTGPAYLQDLIQNYVPARPLRSSTAGRLALPPPPCQRLSLVPTAEFFHISSSVVE</sequence>
<dbReference type="OrthoDB" id="8936366at2759"/>
<dbReference type="EMBL" id="JAINUF010000004">
    <property type="protein sequence ID" value="KAJ8362981.1"/>
    <property type="molecule type" value="Genomic_DNA"/>
</dbReference>
<dbReference type="CDD" id="cd01650">
    <property type="entry name" value="RT_nLTR_like"/>
    <property type="match status" value="1"/>
</dbReference>
<evidence type="ECO:0000313" key="2">
    <source>
        <dbReference type="EMBL" id="KAJ8362981.1"/>
    </source>
</evidence>
<reference evidence="2" key="1">
    <citation type="journal article" date="2023" name="Science">
        <title>Genome structures resolve the early diversification of teleost fishes.</title>
        <authorList>
            <person name="Parey E."/>
            <person name="Louis A."/>
            <person name="Montfort J."/>
            <person name="Bouchez O."/>
            <person name="Roques C."/>
            <person name="Iampietro C."/>
            <person name="Lluch J."/>
            <person name="Castinel A."/>
            <person name="Donnadieu C."/>
            <person name="Desvignes T."/>
            <person name="Floi Bucao C."/>
            <person name="Jouanno E."/>
            <person name="Wen M."/>
            <person name="Mejri S."/>
            <person name="Dirks R."/>
            <person name="Jansen H."/>
            <person name="Henkel C."/>
            <person name="Chen W.J."/>
            <person name="Zahm M."/>
            <person name="Cabau C."/>
            <person name="Klopp C."/>
            <person name="Thompson A.W."/>
            <person name="Robinson-Rechavi M."/>
            <person name="Braasch I."/>
            <person name="Lecointre G."/>
            <person name="Bobe J."/>
            <person name="Postlethwait J.H."/>
            <person name="Berthelot C."/>
            <person name="Roest Crollius H."/>
            <person name="Guiguen Y."/>
        </authorList>
    </citation>
    <scope>NUCLEOTIDE SEQUENCE</scope>
    <source>
        <strain evidence="2">WJC10195</strain>
    </source>
</reference>
<dbReference type="AlphaFoldDB" id="A0A9Q1FN01"/>
<name>A0A9Q1FN01_SYNKA</name>
<organism evidence="2 3">
    <name type="scientific">Synaphobranchus kaupii</name>
    <name type="common">Kaup's arrowtooth eel</name>
    <dbReference type="NCBI Taxonomy" id="118154"/>
    <lineage>
        <taxon>Eukaryota</taxon>
        <taxon>Metazoa</taxon>
        <taxon>Chordata</taxon>
        <taxon>Craniata</taxon>
        <taxon>Vertebrata</taxon>
        <taxon>Euteleostomi</taxon>
        <taxon>Actinopterygii</taxon>
        <taxon>Neopterygii</taxon>
        <taxon>Teleostei</taxon>
        <taxon>Anguilliformes</taxon>
        <taxon>Synaphobranchidae</taxon>
        <taxon>Synaphobranchus</taxon>
    </lineage>
</organism>
<protein>
    <recommendedName>
        <fullName evidence="1">Reverse transcriptase domain-containing protein</fullName>
    </recommendedName>
</protein>
<dbReference type="PANTHER" id="PTHR33332">
    <property type="entry name" value="REVERSE TRANSCRIPTASE DOMAIN-CONTAINING PROTEIN"/>
    <property type="match status" value="1"/>
</dbReference>
<accession>A0A9Q1FN01</accession>
<feature type="domain" description="Reverse transcriptase" evidence="1">
    <location>
        <begin position="160"/>
        <end position="434"/>
    </location>
</feature>
<gene>
    <name evidence="2" type="ORF">SKAU_G00118120</name>
</gene>
<dbReference type="Pfam" id="PF00078">
    <property type="entry name" value="RVT_1"/>
    <property type="match status" value="1"/>
</dbReference>
<evidence type="ECO:0000259" key="1">
    <source>
        <dbReference type="PROSITE" id="PS50878"/>
    </source>
</evidence>
<dbReference type="InterPro" id="IPR000477">
    <property type="entry name" value="RT_dom"/>
</dbReference>
<dbReference type="PROSITE" id="PS50878">
    <property type="entry name" value="RT_POL"/>
    <property type="match status" value="1"/>
</dbReference>
<keyword evidence="3" id="KW-1185">Reference proteome</keyword>
<dbReference type="Proteomes" id="UP001152622">
    <property type="component" value="Chromosome 4"/>
</dbReference>
<proteinExistence type="predicted"/>
<evidence type="ECO:0000313" key="3">
    <source>
        <dbReference type="Proteomes" id="UP001152622"/>
    </source>
</evidence>
<comment type="caution">
    <text evidence="2">The sequence shown here is derived from an EMBL/GenBank/DDBJ whole genome shotgun (WGS) entry which is preliminary data.</text>
</comment>